<sequence length="70" mass="7384">MGRFKDMASTDQPVQFPVQPATLASHVRLVSAVTALVVILSLAIVIVLLDGQAPNVTLRAPPALMVHIAL</sequence>
<comment type="caution">
    <text evidence="2">The sequence shown here is derived from an EMBL/GenBank/DDBJ whole genome shotgun (WGS) entry which is preliminary data.</text>
</comment>
<dbReference type="Proteomes" id="UP000252519">
    <property type="component" value="Unassembled WGS sequence"/>
</dbReference>
<evidence type="ECO:0000256" key="1">
    <source>
        <dbReference type="SAM" id="Phobius"/>
    </source>
</evidence>
<gene>
    <name evidence="2" type="ORF">ANCCAN_26995</name>
</gene>
<feature type="transmembrane region" description="Helical" evidence="1">
    <location>
        <begin position="29"/>
        <end position="49"/>
    </location>
</feature>
<evidence type="ECO:0000313" key="2">
    <source>
        <dbReference type="EMBL" id="RCN27271.1"/>
    </source>
</evidence>
<accession>A0A368F574</accession>
<evidence type="ECO:0000313" key="3">
    <source>
        <dbReference type="Proteomes" id="UP000252519"/>
    </source>
</evidence>
<name>A0A368F574_ANCCA</name>
<protein>
    <submittedName>
        <fullName evidence="2">Uncharacterized protein</fullName>
    </submittedName>
</protein>
<reference evidence="2 3" key="1">
    <citation type="submission" date="2014-10" db="EMBL/GenBank/DDBJ databases">
        <title>Draft genome of the hookworm Ancylostoma caninum.</title>
        <authorList>
            <person name="Mitreva M."/>
        </authorList>
    </citation>
    <scope>NUCLEOTIDE SEQUENCE [LARGE SCALE GENOMIC DNA]</scope>
    <source>
        <strain evidence="2 3">Baltimore</strain>
    </source>
</reference>
<dbReference type="AlphaFoldDB" id="A0A368F574"/>
<keyword evidence="1" id="KW-0812">Transmembrane</keyword>
<keyword evidence="1" id="KW-1133">Transmembrane helix</keyword>
<keyword evidence="1" id="KW-0472">Membrane</keyword>
<proteinExistence type="predicted"/>
<keyword evidence="3" id="KW-1185">Reference proteome</keyword>
<organism evidence="2 3">
    <name type="scientific">Ancylostoma caninum</name>
    <name type="common">Dog hookworm</name>
    <dbReference type="NCBI Taxonomy" id="29170"/>
    <lineage>
        <taxon>Eukaryota</taxon>
        <taxon>Metazoa</taxon>
        <taxon>Ecdysozoa</taxon>
        <taxon>Nematoda</taxon>
        <taxon>Chromadorea</taxon>
        <taxon>Rhabditida</taxon>
        <taxon>Rhabditina</taxon>
        <taxon>Rhabditomorpha</taxon>
        <taxon>Strongyloidea</taxon>
        <taxon>Ancylostomatidae</taxon>
        <taxon>Ancylostomatinae</taxon>
        <taxon>Ancylostoma</taxon>
    </lineage>
</organism>
<dbReference type="EMBL" id="JOJR01004506">
    <property type="protein sequence ID" value="RCN27271.1"/>
    <property type="molecule type" value="Genomic_DNA"/>
</dbReference>